<feature type="compositionally biased region" description="Acidic residues" evidence="1">
    <location>
        <begin position="119"/>
        <end position="136"/>
    </location>
</feature>
<dbReference type="Gene3D" id="2.60.120.340">
    <property type="entry name" value="Nucleoplasmin core domain"/>
    <property type="match status" value="1"/>
</dbReference>
<dbReference type="OrthoDB" id="273080at2759"/>
<evidence type="ECO:0000259" key="2">
    <source>
        <dbReference type="Pfam" id="PF17800"/>
    </source>
</evidence>
<dbReference type="Pfam" id="PF17800">
    <property type="entry name" value="NPL"/>
    <property type="match status" value="1"/>
</dbReference>
<feature type="region of interest" description="Disordered" evidence="1">
    <location>
        <begin position="114"/>
        <end position="166"/>
    </location>
</feature>
<keyword evidence="4" id="KW-1185">Reference proteome</keyword>
<sequence length="166" mass="18100">MSLSCFFGHELQPDSTAFTPVMPPMSSLVITQVCVTSAFPTGGAVTLYVQSHKMPSKIAVVTLNPDQDIYHCPLQLIFSSKVSLFLEPAKLTTKLAADEKAPVFPHVHISGYYEREELNGDADDDEEPSSSEEDEFVPTGSDKKKKGGKPPTKDAKKGANKKRGRD</sequence>
<organism evidence="3 4">
    <name type="scientific">Bodo saltans</name>
    <name type="common">Flagellated protozoan</name>
    <dbReference type="NCBI Taxonomy" id="75058"/>
    <lineage>
        <taxon>Eukaryota</taxon>
        <taxon>Discoba</taxon>
        <taxon>Euglenozoa</taxon>
        <taxon>Kinetoplastea</taxon>
        <taxon>Metakinetoplastina</taxon>
        <taxon>Eubodonida</taxon>
        <taxon>Bodonidae</taxon>
        <taxon>Bodo</taxon>
    </lineage>
</organism>
<dbReference type="InterPro" id="IPR041232">
    <property type="entry name" value="NPL"/>
</dbReference>
<accession>A0A0S4JAK6</accession>
<name>A0A0S4JAK6_BODSA</name>
<dbReference type="Proteomes" id="UP000051952">
    <property type="component" value="Unassembled WGS sequence"/>
</dbReference>
<gene>
    <name evidence="3" type="ORF">BSAL_91825</name>
</gene>
<dbReference type="VEuPathDB" id="TriTrypDB:BSAL_91825"/>
<evidence type="ECO:0000256" key="1">
    <source>
        <dbReference type="SAM" id="MobiDB-lite"/>
    </source>
</evidence>
<protein>
    <recommendedName>
        <fullName evidence="2">Nucleoplasmin-like domain-containing protein</fullName>
    </recommendedName>
</protein>
<dbReference type="AlphaFoldDB" id="A0A0S4JAK6"/>
<proteinExistence type="predicted"/>
<reference evidence="4" key="1">
    <citation type="submission" date="2015-09" db="EMBL/GenBank/DDBJ databases">
        <authorList>
            <consortium name="Pathogen Informatics"/>
        </authorList>
    </citation>
    <scope>NUCLEOTIDE SEQUENCE [LARGE SCALE GENOMIC DNA]</scope>
    <source>
        <strain evidence="4">Lake Konstanz</strain>
    </source>
</reference>
<feature type="domain" description="Nucleoplasmin-like" evidence="2">
    <location>
        <begin position="6"/>
        <end position="113"/>
    </location>
</feature>
<dbReference type="EMBL" id="CYKH01001249">
    <property type="protein sequence ID" value="CUG86160.1"/>
    <property type="molecule type" value="Genomic_DNA"/>
</dbReference>
<evidence type="ECO:0000313" key="4">
    <source>
        <dbReference type="Proteomes" id="UP000051952"/>
    </source>
</evidence>
<evidence type="ECO:0000313" key="3">
    <source>
        <dbReference type="EMBL" id="CUG86160.1"/>
    </source>
</evidence>